<keyword evidence="2" id="KW-1185">Reference proteome</keyword>
<evidence type="ECO:0000313" key="1">
    <source>
        <dbReference type="EMBL" id="VDK56459.1"/>
    </source>
</evidence>
<protein>
    <submittedName>
        <fullName evidence="1">Uncharacterized protein</fullName>
    </submittedName>
</protein>
<reference evidence="1 2" key="1">
    <citation type="submission" date="2018-11" db="EMBL/GenBank/DDBJ databases">
        <authorList>
            <consortium name="Pathogen Informatics"/>
        </authorList>
    </citation>
    <scope>NUCLEOTIDE SEQUENCE [LARGE SCALE GENOMIC DNA]</scope>
</reference>
<name>A0A3P6R6T8_CYLGO</name>
<sequence>MRSQHSLKTRVNVETQNRRQYEIASYRHVQFLNVSRQPFGKRLHGVRYVADTVNVHIFTATVGGHIAFGKALSPCYLVATENAITALLFIELLYTR</sequence>
<gene>
    <name evidence="1" type="ORF">CGOC_LOCUS3662</name>
</gene>
<accession>A0A3P6R6T8</accession>
<proteinExistence type="predicted"/>
<dbReference type="Proteomes" id="UP000271889">
    <property type="component" value="Unassembled WGS sequence"/>
</dbReference>
<dbReference type="AlphaFoldDB" id="A0A3P6R6T8"/>
<evidence type="ECO:0000313" key="2">
    <source>
        <dbReference type="Proteomes" id="UP000271889"/>
    </source>
</evidence>
<dbReference type="EMBL" id="UYRV01009368">
    <property type="protein sequence ID" value="VDK56459.1"/>
    <property type="molecule type" value="Genomic_DNA"/>
</dbReference>
<organism evidence="1 2">
    <name type="scientific">Cylicostephanus goldi</name>
    <name type="common">Nematode worm</name>
    <dbReference type="NCBI Taxonomy" id="71465"/>
    <lineage>
        <taxon>Eukaryota</taxon>
        <taxon>Metazoa</taxon>
        <taxon>Ecdysozoa</taxon>
        <taxon>Nematoda</taxon>
        <taxon>Chromadorea</taxon>
        <taxon>Rhabditida</taxon>
        <taxon>Rhabditina</taxon>
        <taxon>Rhabditomorpha</taxon>
        <taxon>Strongyloidea</taxon>
        <taxon>Strongylidae</taxon>
        <taxon>Cylicostephanus</taxon>
    </lineage>
</organism>